<dbReference type="EMBL" id="JAHLQK010000001">
    <property type="protein sequence ID" value="MBU5674876.1"/>
    <property type="molecule type" value="Genomic_DNA"/>
</dbReference>
<name>A0ABS6FY96_9FIRM</name>
<organism evidence="2 3">
    <name type="scientific">Alkaliphilus flagellatus</name>
    <dbReference type="NCBI Taxonomy" id="2841507"/>
    <lineage>
        <taxon>Bacteria</taxon>
        <taxon>Bacillati</taxon>
        <taxon>Bacillota</taxon>
        <taxon>Clostridia</taxon>
        <taxon>Peptostreptococcales</taxon>
        <taxon>Natronincolaceae</taxon>
        <taxon>Alkaliphilus</taxon>
    </lineage>
</organism>
<dbReference type="Proteomes" id="UP000779508">
    <property type="component" value="Unassembled WGS sequence"/>
</dbReference>
<proteinExistence type="predicted"/>
<keyword evidence="1" id="KW-0472">Membrane</keyword>
<keyword evidence="3" id="KW-1185">Reference proteome</keyword>
<gene>
    <name evidence="2" type="ORF">KQI88_00410</name>
</gene>
<reference evidence="2 3" key="1">
    <citation type="submission" date="2021-06" db="EMBL/GenBank/DDBJ databases">
        <authorList>
            <person name="Sun Q."/>
            <person name="Li D."/>
        </authorList>
    </citation>
    <scope>NUCLEOTIDE SEQUENCE [LARGE SCALE GENOMIC DNA]</scope>
    <source>
        <strain evidence="2 3">MSJ-5</strain>
    </source>
</reference>
<evidence type="ECO:0000256" key="1">
    <source>
        <dbReference type="SAM" id="Phobius"/>
    </source>
</evidence>
<protein>
    <submittedName>
        <fullName evidence="2">Uncharacterized protein</fullName>
    </submittedName>
</protein>
<feature type="transmembrane region" description="Helical" evidence="1">
    <location>
        <begin position="32"/>
        <end position="51"/>
    </location>
</feature>
<sequence>MITLKVYPNTFLSYTEKYNIQVTNTDNSKGNFLVLFPFICNLLSNLMFNLLETIRW</sequence>
<dbReference type="RefSeq" id="WP_216414394.1">
    <property type="nucleotide sequence ID" value="NZ_JAHLQK010000001.1"/>
</dbReference>
<comment type="caution">
    <text evidence="2">The sequence shown here is derived from an EMBL/GenBank/DDBJ whole genome shotgun (WGS) entry which is preliminary data.</text>
</comment>
<accession>A0ABS6FY96</accession>
<keyword evidence="1" id="KW-0812">Transmembrane</keyword>
<keyword evidence="1" id="KW-1133">Transmembrane helix</keyword>
<evidence type="ECO:0000313" key="3">
    <source>
        <dbReference type="Proteomes" id="UP000779508"/>
    </source>
</evidence>
<evidence type="ECO:0000313" key="2">
    <source>
        <dbReference type="EMBL" id="MBU5674876.1"/>
    </source>
</evidence>